<dbReference type="SUPFAM" id="SSF48652">
    <property type="entry name" value="Tetraspanin"/>
    <property type="match status" value="1"/>
</dbReference>
<dbReference type="InterPro" id="IPR018499">
    <property type="entry name" value="Tetraspanin/Peripherin"/>
</dbReference>
<evidence type="ECO:0000313" key="6">
    <source>
        <dbReference type="EMBL" id="CAL1542070.1"/>
    </source>
</evidence>
<protein>
    <submittedName>
        <fullName evidence="6">Uncharacterized protein</fullName>
    </submittedName>
</protein>
<organism evidence="6 7">
    <name type="scientific">Lymnaea stagnalis</name>
    <name type="common">Great pond snail</name>
    <name type="synonym">Helix stagnalis</name>
    <dbReference type="NCBI Taxonomy" id="6523"/>
    <lineage>
        <taxon>Eukaryota</taxon>
        <taxon>Metazoa</taxon>
        <taxon>Spiralia</taxon>
        <taxon>Lophotrochozoa</taxon>
        <taxon>Mollusca</taxon>
        <taxon>Gastropoda</taxon>
        <taxon>Heterobranchia</taxon>
        <taxon>Euthyneura</taxon>
        <taxon>Panpulmonata</taxon>
        <taxon>Hygrophila</taxon>
        <taxon>Lymnaeoidea</taxon>
        <taxon>Lymnaeidae</taxon>
        <taxon>Lymnaea</taxon>
    </lineage>
</organism>
<evidence type="ECO:0000256" key="4">
    <source>
        <dbReference type="ARBA" id="ARBA00023136"/>
    </source>
</evidence>
<name>A0AAV2IBU7_LYMST</name>
<comment type="subcellular location">
    <subcellularLocation>
        <location evidence="1">Membrane</location>
        <topology evidence="1">Multi-pass membrane protein</topology>
    </subcellularLocation>
</comment>
<reference evidence="6 7" key="1">
    <citation type="submission" date="2024-04" db="EMBL/GenBank/DDBJ databases">
        <authorList>
            <consortium name="Genoscope - CEA"/>
            <person name="William W."/>
        </authorList>
    </citation>
    <scope>NUCLEOTIDE SEQUENCE [LARGE SCALE GENOMIC DNA]</scope>
</reference>
<dbReference type="InterPro" id="IPR008952">
    <property type="entry name" value="Tetraspanin_EC2_sf"/>
</dbReference>
<keyword evidence="4 5" id="KW-0472">Membrane</keyword>
<evidence type="ECO:0000256" key="3">
    <source>
        <dbReference type="ARBA" id="ARBA00022989"/>
    </source>
</evidence>
<evidence type="ECO:0000256" key="1">
    <source>
        <dbReference type="ARBA" id="ARBA00004141"/>
    </source>
</evidence>
<evidence type="ECO:0000256" key="2">
    <source>
        <dbReference type="ARBA" id="ARBA00022692"/>
    </source>
</evidence>
<accession>A0AAV2IBU7</accession>
<keyword evidence="3 5" id="KW-1133">Transmembrane helix</keyword>
<dbReference type="GO" id="GO:0016020">
    <property type="term" value="C:membrane"/>
    <property type="evidence" value="ECO:0007669"/>
    <property type="project" value="UniProtKB-SubCell"/>
</dbReference>
<comment type="caution">
    <text evidence="6">The sequence shown here is derived from an EMBL/GenBank/DDBJ whole genome shotgun (WGS) entry which is preliminary data.</text>
</comment>
<gene>
    <name evidence="6" type="ORF">GSLYS_00015676001</name>
</gene>
<sequence>MLNASYFLCILLYMSFLIRSNTYTLPMAILLTGAVILVEINIINVHMSPVSAVNEESTATLKEKFTNQYAIDDSATLSVTYDVLAIWGGCCGIVDQFDFQDMELKYLQKGNESKKLQVPPTCCTRAVFEKEPANVLDCATKAENIYSEGCYVVLYHWLRKYCNIYSLIIIIKLMDMCVHTILYKRQVHRWRLMHTKQMM</sequence>
<dbReference type="Proteomes" id="UP001497497">
    <property type="component" value="Unassembled WGS sequence"/>
</dbReference>
<proteinExistence type="predicted"/>
<feature type="transmembrane region" description="Helical" evidence="5">
    <location>
        <begin position="164"/>
        <end position="183"/>
    </location>
</feature>
<dbReference type="AlphaFoldDB" id="A0AAV2IBU7"/>
<dbReference type="Pfam" id="PF00335">
    <property type="entry name" value="Tetraspanin"/>
    <property type="match status" value="1"/>
</dbReference>
<evidence type="ECO:0000256" key="5">
    <source>
        <dbReference type="SAM" id="Phobius"/>
    </source>
</evidence>
<keyword evidence="2 5" id="KW-0812">Transmembrane</keyword>
<keyword evidence="7" id="KW-1185">Reference proteome</keyword>
<evidence type="ECO:0000313" key="7">
    <source>
        <dbReference type="Proteomes" id="UP001497497"/>
    </source>
</evidence>
<dbReference type="EMBL" id="CAXITT010000468">
    <property type="protein sequence ID" value="CAL1542070.1"/>
    <property type="molecule type" value="Genomic_DNA"/>
</dbReference>